<keyword evidence="1" id="KW-0507">mRNA processing</keyword>
<comment type="function">
    <text evidence="1">S-adenosyl-L-methionine-dependent methyltransferase that mediates RNA cap1 2'-O-ribose methylation to the 5'-cap structure of RNAs. Methylates the ribose of the first nucleotide of a m(7)GpppG-capped mRNA to produce m(7)GpppNmp (cap1).</text>
</comment>
<gene>
    <name evidence="3" type="ORF">KP509_11G052100</name>
</gene>
<sequence length="555" mass="62450">MELVQLGAKRQWRSGGDFPRYKASHDEEARYDVSQEEKYGHHADHDYVEICEGCRQHHRKRTRRIFKPLVDLSEYEKFCLHPTCLPSRYPLPCDLADVGSQGFVAIENVLHLSAADHPHIFDGDSERHDKDGHEYGGARTLSNRDEAGLQDNHGHLSYAQKLMDCKLKIMATRLKYGEDVWFLAAQLVNPYEILPYFAVRVLNRAFFKMWELMQMFPGLVPLVATKPKLLSAHICEGPGGFVEAVCMRRSQHVEKARGFGMQDFTPDMDSTSNKEASDCWFAITLAVPGSQKDCMKMQMSRLKENRSKSVEGYVHYGADKSGDITNPNNISSFVEFVLEKTCGEKMHLITGDGAFDVSEDFSSQEQSHAHLFFSEILIAARLQSAGGALVLKIFDCFTEATWTMLFILASLYTTVEIVRLRTSRVCNSERFVVAQGFRLLSKGLEEKLMSISRAWHQCTKDGLQAALKMYMPCPLPFLEALGEGNAAIASDQSTSILHAVSVAEDMGEKLSFAHASQQKSILSILRRKMKTMELRRVNALTICKALNIPLASSVL</sequence>
<dbReference type="GO" id="GO:0005737">
    <property type="term" value="C:cytoplasm"/>
    <property type="evidence" value="ECO:0007669"/>
    <property type="project" value="TreeGrafter"/>
</dbReference>
<name>A0A8T2TUN5_CERRI</name>
<evidence type="ECO:0000256" key="1">
    <source>
        <dbReference type="RuleBase" id="RU368012"/>
    </source>
</evidence>
<evidence type="ECO:0000313" key="4">
    <source>
        <dbReference type="Proteomes" id="UP000825935"/>
    </source>
</evidence>
<evidence type="ECO:0000313" key="3">
    <source>
        <dbReference type="EMBL" id="KAH7425393.1"/>
    </source>
</evidence>
<dbReference type="EMBL" id="CM035416">
    <property type="protein sequence ID" value="KAH7425393.1"/>
    <property type="molecule type" value="Genomic_DNA"/>
</dbReference>
<proteinExistence type="predicted"/>
<dbReference type="SUPFAM" id="SSF53335">
    <property type="entry name" value="S-adenosyl-L-methionine-dependent methyltransferases"/>
    <property type="match status" value="1"/>
</dbReference>
<keyword evidence="1" id="KW-0808">Transferase</keyword>
<feature type="domain" description="Ribosomal RNA methyltransferase FtsJ" evidence="2">
    <location>
        <begin position="203"/>
        <end position="437"/>
    </location>
</feature>
<dbReference type="Gene3D" id="3.40.50.12760">
    <property type="match status" value="1"/>
</dbReference>
<dbReference type="GO" id="GO:0032259">
    <property type="term" value="P:methylation"/>
    <property type="evidence" value="ECO:0007669"/>
    <property type="project" value="UniProtKB-KW"/>
</dbReference>
<comment type="catalytic activity">
    <reaction evidence="1">
        <text>a 5'-end (N(7)-methyl 5'-triphosphoguanosine)-ribonucleoside in mRNA + S-adenosyl-L-methionine = a 5'-end (N(7)-methyl 5'-triphosphoguanosine)-(2'-O-methyl-ribonucleoside) in mRNA + S-adenosyl-L-homocysteine + H(+)</text>
        <dbReference type="Rhea" id="RHEA:67020"/>
        <dbReference type="Rhea" id="RHEA-COMP:17167"/>
        <dbReference type="Rhea" id="RHEA-COMP:17168"/>
        <dbReference type="ChEBI" id="CHEBI:15378"/>
        <dbReference type="ChEBI" id="CHEBI:57856"/>
        <dbReference type="ChEBI" id="CHEBI:59789"/>
        <dbReference type="ChEBI" id="CHEBI:156461"/>
        <dbReference type="ChEBI" id="CHEBI:167609"/>
        <dbReference type="EC" id="2.1.1.57"/>
    </reaction>
</comment>
<dbReference type="EC" id="2.1.1.57" evidence="1"/>
<keyword evidence="1" id="KW-0506">mRNA capping</keyword>
<keyword evidence="1" id="KW-0949">S-adenosyl-L-methionine</keyword>
<dbReference type="GO" id="GO:0004483">
    <property type="term" value="F:methyltransferase cap1 activity"/>
    <property type="evidence" value="ECO:0007669"/>
    <property type="project" value="UniProtKB-UniRule"/>
</dbReference>
<evidence type="ECO:0000259" key="2">
    <source>
        <dbReference type="Pfam" id="PF01728"/>
    </source>
</evidence>
<dbReference type="Proteomes" id="UP000825935">
    <property type="component" value="Chromosome 11"/>
</dbReference>
<dbReference type="InterPro" id="IPR002877">
    <property type="entry name" value="RNA_MeTrfase_FtsJ_dom"/>
</dbReference>
<dbReference type="GO" id="GO:0003676">
    <property type="term" value="F:nucleic acid binding"/>
    <property type="evidence" value="ECO:0007669"/>
    <property type="project" value="UniProtKB-UniRule"/>
</dbReference>
<keyword evidence="1" id="KW-0489">Methyltransferase</keyword>
<dbReference type="InterPro" id="IPR050851">
    <property type="entry name" value="mRNA_Cap_2O-Ribose_MeTrfase"/>
</dbReference>
<protein>
    <recommendedName>
        <fullName evidence="1">Cap-specific mRNA (nucleoside-2'-O-)-methyltransferase 1</fullName>
        <ecNumber evidence="1">2.1.1.57</ecNumber>
    </recommendedName>
    <alternativeName>
        <fullName evidence="1">Cap1 2'O-ribose methyltransferase 1</fullName>
    </alternativeName>
</protein>
<organism evidence="3 4">
    <name type="scientific">Ceratopteris richardii</name>
    <name type="common">Triangle waterfern</name>
    <dbReference type="NCBI Taxonomy" id="49495"/>
    <lineage>
        <taxon>Eukaryota</taxon>
        <taxon>Viridiplantae</taxon>
        <taxon>Streptophyta</taxon>
        <taxon>Embryophyta</taxon>
        <taxon>Tracheophyta</taxon>
        <taxon>Polypodiopsida</taxon>
        <taxon>Polypodiidae</taxon>
        <taxon>Polypodiales</taxon>
        <taxon>Pteridineae</taxon>
        <taxon>Pteridaceae</taxon>
        <taxon>Parkerioideae</taxon>
        <taxon>Ceratopteris</taxon>
    </lineage>
</organism>
<dbReference type="OrthoDB" id="1923746at2759"/>
<dbReference type="PANTHER" id="PTHR16121:SF0">
    <property type="entry name" value="CAP-SPECIFIC MRNA (NUCLEOSIDE-2'-O-)-METHYLTRANSFERASE 1"/>
    <property type="match status" value="1"/>
</dbReference>
<accession>A0A8T2TUN5</accession>
<dbReference type="GO" id="GO:0006370">
    <property type="term" value="P:7-methylguanosine mRNA capping"/>
    <property type="evidence" value="ECO:0007669"/>
    <property type="project" value="UniProtKB-UniRule"/>
</dbReference>
<keyword evidence="1" id="KW-0539">Nucleus</keyword>
<dbReference type="AlphaFoldDB" id="A0A8T2TUN5"/>
<dbReference type="OMA" id="PREDICF"/>
<dbReference type="GO" id="GO:0016556">
    <property type="term" value="P:mRNA modification"/>
    <property type="evidence" value="ECO:0007669"/>
    <property type="project" value="UniProtKB-UniRule"/>
</dbReference>
<comment type="subcellular location">
    <subcellularLocation>
        <location evidence="1">Nucleus</location>
    </subcellularLocation>
</comment>
<dbReference type="PANTHER" id="PTHR16121">
    <property type="entry name" value="CAP-SPECIFIC MRNA (NUCLEOSIDE-2'-O-)-METHYLTRANSFERASE 1-RELATED"/>
    <property type="match status" value="1"/>
</dbReference>
<dbReference type="InterPro" id="IPR029063">
    <property type="entry name" value="SAM-dependent_MTases_sf"/>
</dbReference>
<comment type="caution">
    <text evidence="3">The sequence shown here is derived from an EMBL/GenBank/DDBJ whole genome shotgun (WGS) entry which is preliminary data.</text>
</comment>
<reference evidence="3" key="1">
    <citation type="submission" date="2021-08" db="EMBL/GenBank/DDBJ databases">
        <title>WGS assembly of Ceratopteris richardii.</title>
        <authorList>
            <person name="Marchant D.B."/>
            <person name="Chen G."/>
            <person name="Jenkins J."/>
            <person name="Shu S."/>
            <person name="Leebens-Mack J."/>
            <person name="Grimwood J."/>
            <person name="Schmutz J."/>
            <person name="Soltis P."/>
            <person name="Soltis D."/>
            <person name="Chen Z.-H."/>
        </authorList>
    </citation>
    <scope>NUCLEOTIDE SEQUENCE</scope>
    <source>
        <strain evidence="3">Whitten #5841</strain>
        <tissue evidence="3">Leaf</tissue>
    </source>
</reference>
<keyword evidence="4" id="KW-1185">Reference proteome</keyword>
<dbReference type="GO" id="GO:0005634">
    <property type="term" value="C:nucleus"/>
    <property type="evidence" value="ECO:0007669"/>
    <property type="project" value="UniProtKB-SubCell"/>
</dbReference>
<dbReference type="Pfam" id="PF01728">
    <property type="entry name" value="FtsJ"/>
    <property type="match status" value="1"/>
</dbReference>